<organism evidence="3">
    <name type="scientific">Desulfobacca acetoxidans</name>
    <dbReference type="NCBI Taxonomy" id="60893"/>
    <lineage>
        <taxon>Bacteria</taxon>
        <taxon>Pseudomonadati</taxon>
        <taxon>Thermodesulfobacteriota</taxon>
        <taxon>Desulfobaccia</taxon>
        <taxon>Desulfobaccales</taxon>
        <taxon>Desulfobaccaceae</taxon>
        <taxon>Desulfobacca</taxon>
    </lineage>
</organism>
<sequence length="318" mass="35725">MLANFPGRRRGLTVLAVLWLAAGAGSASVEVSLPPGGARRVVLFEGYELAASLGAWDRVVGISRYAYDNDLLKRLVPELRRIPAPGTGFEINVEALLALRPDLVVTWSRRPETLEFLKRQGIPILSIYPENLADLRQDLLRLGAALGKEDRAQEVVALMDRHLEQVRLRVAPLAKQSAPRVLWTWGKPTIISGRLGVVPEIITVAGGRNLGEDRDCFNQEVSMETLIALNPEVVLIWGSASYSPESLLMDPKWQTVQAVRNRRVYKTSRASIWSPRVVALTWWMAHRFYPDAISEPEARSHMDKFYRECFGISYEEEP</sequence>
<reference evidence="3" key="1">
    <citation type="journal article" date="2020" name="mSystems">
        <title>Genome- and Community-Level Interaction Insights into Carbon Utilization and Element Cycling Functions of Hydrothermarchaeota in Hydrothermal Sediment.</title>
        <authorList>
            <person name="Zhou Z."/>
            <person name="Liu Y."/>
            <person name="Xu W."/>
            <person name="Pan J."/>
            <person name="Luo Z.H."/>
            <person name="Li M."/>
        </authorList>
    </citation>
    <scope>NUCLEOTIDE SEQUENCE [LARGE SCALE GENOMIC DNA]</scope>
    <source>
        <strain evidence="3">SpSt-897</strain>
    </source>
</reference>
<protein>
    <recommendedName>
        <fullName evidence="2">Fe/B12 periplasmic-binding domain-containing protein</fullName>
    </recommendedName>
</protein>
<name>A0A7C3ZBD8_9BACT</name>
<evidence type="ECO:0000259" key="2">
    <source>
        <dbReference type="PROSITE" id="PS50983"/>
    </source>
</evidence>
<dbReference type="SUPFAM" id="SSF53807">
    <property type="entry name" value="Helical backbone' metal receptor"/>
    <property type="match status" value="1"/>
</dbReference>
<dbReference type="EMBL" id="DTMF01000176">
    <property type="protein sequence ID" value="HGF34112.1"/>
    <property type="molecule type" value="Genomic_DNA"/>
</dbReference>
<feature type="domain" description="Fe/B12 periplasmic-binding" evidence="2">
    <location>
        <begin position="38"/>
        <end position="296"/>
    </location>
</feature>
<evidence type="ECO:0000256" key="1">
    <source>
        <dbReference type="SAM" id="SignalP"/>
    </source>
</evidence>
<dbReference type="AlphaFoldDB" id="A0A7C3ZBD8"/>
<dbReference type="InterPro" id="IPR050902">
    <property type="entry name" value="ABC_Transporter_SBP"/>
</dbReference>
<feature type="chain" id="PRO_5028437648" description="Fe/B12 periplasmic-binding domain-containing protein" evidence="1">
    <location>
        <begin position="28"/>
        <end position="318"/>
    </location>
</feature>
<dbReference type="Pfam" id="PF01497">
    <property type="entry name" value="Peripla_BP_2"/>
    <property type="match status" value="1"/>
</dbReference>
<dbReference type="PROSITE" id="PS50983">
    <property type="entry name" value="FE_B12_PBP"/>
    <property type="match status" value="1"/>
</dbReference>
<feature type="signal peptide" evidence="1">
    <location>
        <begin position="1"/>
        <end position="27"/>
    </location>
</feature>
<comment type="caution">
    <text evidence="3">The sequence shown here is derived from an EMBL/GenBank/DDBJ whole genome shotgun (WGS) entry which is preliminary data.</text>
</comment>
<keyword evidence="1" id="KW-0732">Signal</keyword>
<proteinExistence type="predicted"/>
<evidence type="ECO:0000313" key="3">
    <source>
        <dbReference type="EMBL" id="HGF34112.1"/>
    </source>
</evidence>
<gene>
    <name evidence="3" type="ORF">ENW96_06940</name>
</gene>
<dbReference type="PANTHER" id="PTHR30535">
    <property type="entry name" value="VITAMIN B12-BINDING PROTEIN"/>
    <property type="match status" value="1"/>
</dbReference>
<dbReference type="PANTHER" id="PTHR30535:SF33">
    <property type="entry name" value="PERIPLASMIC BINDING PROTEIN"/>
    <property type="match status" value="1"/>
</dbReference>
<dbReference type="InterPro" id="IPR002491">
    <property type="entry name" value="ABC_transptr_periplasmic_BD"/>
</dbReference>
<accession>A0A7C3ZBD8</accession>
<dbReference type="Gene3D" id="3.40.50.1980">
    <property type="entry name" value="Nitrogenase molybdenum iron protein domain"/>
    <property type="match status" value="2"/>
</dbReference>